<evidence type="ECO:0000313" key="3">
    <source>
        <dbReference type="Proteomes" id="UP000256269"/>
    </source>
</evidence>
<proteinExistence type="predicted"/>
<accession>A0A3E0GVZ8</accession>
<dbReference type="SUPFAM" id="SSF52540">
    <property type="entry name" value="P-loop containing nucleoside triphosphate hydrolases"/>
    <property type="match status" value="1"/>
</dbReference>
<evidence type="ECO:0000259" key="1">
    <source>
        <dbReference type="Pfam" id="PF13614"/>
    </source>
</evidence>
<dbReference type="InterPro" id="IPR025669">
    <property type="entry name" value="AAA_dom"/>
</dbReference>
<dbReference type="PANTHER" id="PTHR13696">
    <property type="entry name" value="P-LOOP CONTAINING NUCLEOSIDE TRIPHOSPHATE HYDROLASE"/>
    <property type="match status" value="1"/>
</dbReference>
<feature type="domain" description="AAA" evidence="1">
    <location>
        <begin position="32"/>
        <end position="212"/>
    </location>
</feature>
<dbReference type="EMBL" id="QUNO01000022">
    <property type="protein sequence ID" value="REH31037.1"/>
    <property type="molecule type" value="Genomic_DNA"/>
</dbReference>
<gene>
    <name evidence="2" type="ORF">BCF44_12260</name>
</gene>
<comment type="caution">
    <text evidence="2">The sequence shown here is derived from an EMBL/GenBank/DDBJ whole genome shotgun (WGS) entry which is preliminary data.</text>
</comment>
<dbReference type="Proteomes" id="UP000256269">
    <property type="component" value="Unassembled WGS sequence"/>
</dbReference>
<dbReference type="Pfam" id="PF13614">
    <property type="entry name" value="AAA_31"/>
    <property type="match status" value="1"/>
</dbReference>
<dbReference type="InterPro" id="IPR050678">
    <property type="entry name" value="DNA_Partitioning_ATPase"/>
</dbReference>
<dbReference type="AlphaFoldDB" id="A0A3E0GVZ8"/>
<evidence type="ECO:0000313" key="2">
    <source>
        <dbReference type="EMBL" id="REH31037.1"/>
    </source>
</evidence>
<protein>
    <submittedName>
        <fullName evidence="2">Cellulose biosynthesis protein BcsQ</fullName>
    </submittedName>
</protein>
<dbReference type="PANTHER" id="PTHR13696:SF99">
    <property type="entry name" value="COBYRINIC ACID AC-DIAMIDE SYNTHASE"/>
    <property type="match status" value="1"/>
</dbReference>
<organism evidence="2 3">
    <name type="scientific">Kutzneria buriramensis</name>
    <dbReference type="NCBI Taxonomy" id="1045776"/>
    <lineage>
        <taxon>Bacteria</taxon>
        <taxon>Bacillati</taxon>
        <taxon>Actinomycetota</taxon>
        <taxon>Actinomycetes</taxon>
        <taxon>Pseudonocardiales</taxon>
        <taxon>Pseudonocardiaceae</taxon>
        <taxon>Kutzneria</taxon>
    </lineage>
</organism>
<reference evidence="2 3" key="1">
    <citation type="submission" date="2018-08" db="EMBL/GenBank/DDBJ databases">
        <title>Genomic Encyclopedia of Archaeal and Bacterial Type Strains, Phase II (KMG-II): from individual species to whole genera.</title>
        <authorList>
            <person name="Goeker M."/>
        </authorList>
    </citation>
    <scope>NUCLEOTIDE SEQUENCE [LARGE SCALE GENOMIC DNA]</scope>
    <source>
        <strain evidence="2 3">DSM 45791</strain>
    </source>
</reference>
<dbReference type="CDD" id="cd02042">
    <property type="entry name" value="ParAB_family"/>
    <property type="match status" value="1"/>
</dbReference>
<name>A0A3E0GVZ8_9PSEU</name>
<dbReference type="InterPro" id="IPR027417">
    <property type="entry name" value="P-loop_NTPase"/>
</dbReference>
<sequence>MSLDTEYVWPPTWLSPKAHSWLPVDWLDQIQRVVALINGKGGVGKTTVSANMAGLAAANGQHALLIDANAQGNIARELGYRKSAIDDKGEAFYESIRRGRPLEPARDVRPGLDVVVGGSELEGLGSLLNSMVGVVGPAANLALARCLVPIAPDYDLIVIDSPPENAPVERLVLTTSRYLIVPTKSDDASLDGLGMVADRFTDAKALNPDLEILGVLLFATGRGSSAIRRDVATRVKAMLGDVAPLFDRVVGHAEKIAKEARTKGKLVFELEEHRLDRLRNPDDPNRRKTPIEELAEDYDGIYAQFCQMLAEHESTAA</sequence>
<dbReference type="Gene3D" id="3.40.50.300">
    <property type="entry name" value="P-loop containing nucleotide triphosphate hydrolases"/>
    <property type="match status" value="1"/>
</dbReference>
<keyword evidence="3" id="KW-1185">Reference proteome</keyword>